<evidence type="ECO:0000313" key="10">
    <source>
        <dbReference type="EMBL" id="EFR31412.1"/>
    </source>
</evidence>
<dbReference type="eggNOG" id="COG1176">
    <property type="taxonomic scope" value="Bacteria"/>
</dbReference>
<evidence type="ECO:0000256" key="2">
    <source>
        <dbReference type="ARBA" id="ARBA00007069"/>
    </source>
</evidence>
<feature type="transmembrane region" description="Helical" evidence="8">
    <location>
        <begin position="54"/>
        <end position="79"/>
    </location>
</feature>
<dbReference type="RefSeq" id="WP_006418111.1">
    <property type="nucleotide sequence ID" value="NZ_AENN01000013.1"/>
</dbReference>
<feature type="domain" description="ABC transmembrane type-1" evidence="9">
    <location>
        <begin position="58"/>
        <end position="260"/>
    </location>
</feature>
<accession>E4KNQ4</accession>
<evidence type="ECO:0000259" key="9">
    <source>
        <dbReference type="PROSITE" id="PS50928"/>
    </source>
</evidence>
<evidence type="ECO:0000256" key="7">
    <source>
        <dbReference type="ARBA" id="ARBA00023136"/>
    </source>
</evidence>
<evidence type="ECO:0000256" key="6">
    <source>
        <dbReference type="ARBA" id="ARBA00022989"/>
    </source>
</evidence>
<keyword evidence="3 8" id="KW-0813">Transport</keyword>
<keyword evidence="11" id="KW-1185">Reference proteome</keyword>
<reference evidence="10 11" key="1">
    <citation type="submission" date="2010-10" db="EMBL/GenBank/DDBJ databases">
        <authorList>
            <person name="Durkin A.S."/>
            <person name="Madupu R."/>
            <person name="Torralba M."/>
            <person name="Gillis M."/>
            <person name="Methe B."/>
            <person name="Sutton G."/>
            <person name="Nelson K.E."/>
        </authorList>
    </citation>
    <scope>NUCLEOTIDE SEQUENCE [LARGE SCALE GENOMIC DNA]</scope>
    <source>
        <strain evidence="10 11">ACS-139-V-Col8</strain>
    </source>
</reference>
<dbReference type="OrthoDB" id="9807047at2"/>
<evidence type="ECO:0000256" key="1">
    <source>
        <dbReference type="ARBA" id="ARBA00004651"/>
    </source>
</evidence>
<name>E4KNQ4_9LACT</name>
<dbReference type="PANTHER" id="PTHR42929:SF1">
    <property type="entry name" value="INNER MEMBRANE ABC TRANSPORTER PERMEASE PROTEIN YDCU-RELATED"/>
    <property type="match status" value="1"/>
</dbReference>
<dbReference type="CDD" id="cd06261">
    <property type="entry name" value="TM_PBP2"/>
    <property type="match status" value="1"/>
</dbReference>
<comment type="caution">
    <text evidence="10">The sequence shown here is derived from an EMBL/GenBank/DDBJ whole genome shotgun (WGS) entry which is preliminary data.</text>
</comment>
<dbReference type="SUPFAM" id="SSF161098">
    <property type="entry name" value="MetI-like"/>
    <property type="match status" value="1"/>
</dbReference>
<keyword evidence="7 8" id="KW-0472">Membrane</keyword>
<feature type="transmembrane region" description="Helical" evidence="8">
    <location>
        <begin position="199"/>
        <end position="218"/>
    </location>
</feature>
<dbReference type="Gene3D" id="1.10.3720.10">
    <property type="entry name" value="MetI-like"/>
    <property type="match status" value="1"/>
</dbReference>
<dbReference type="Pfam" id="PF00528">
    <property type="entry name" value="BPD_transp_1"/>
    <property type="match status" value="1"/>
</dbReference>
<comment type="similarity">
    <text evidence="2">Belongs to the binding-protein-dependent transport system permease family. CysTW subfamily.</text>
</comment>
<dbReference type="STRING" id="908337.HMPREF9257_1098"/>
<evidence type="ECO:0000313" key="11">
    <source>
        <dbReference type="Proteomes" id="UP000005990"/>
    </source>
</evidence>
<keyword evidence="6 8" id="KW-1133">Transmembrane helix</keyword>
<keyword evidence="4" id="KW-1003">Cell membrane</keyword>
<evidence type="ECO:0000256" key="8">
    <source>
        <dbReference type="RuleBase" id="RU363032"/>
    </source>
</evidence>
<feature type="transmembrane region" description="Helical" evidence="8">
    <location>
        <begin position="12"/>
        <end position="34"/>
    </location>
</feature>
<feature type="transmembrane region" description="Helical" evidence="8">
    <location>
        <begin position="238"/>
        <end position="259"/>
    </location>
</feature>
<dbReference type="InterPro" id="IPR000515">
    <property type="entry name" value="MetI-like"/>
</dbReference>
<keyword evidence="5 8" id="KW-0812">Transmembrane</keyword>
<evidence type="ECO:0000256" key="4">
    <source>
        <dbReference type="ARBA" id="ARBA00022475"/>
    </source>
</evidence>
<protein>
    <submittedName>
        <fullName evidence="10">ABC transporter, permease protein</fullName>
    </submittedName>
</protein>
<comment type="subcellular location">
    <subcellularLocation>
        <location evidence="1 8">Cell membrane</location>
        <topology evidence="1 8">Multi-pass membrane protein</topology>
    </subcellularLocation>
</comment>
<proteinExistence type="inferred from homology"/>
<gene>
    <name evidence="10" type="ORF">HMPREF9257_1098</name>
</gene>
<feature type="transmembrane region" description="Helical" evidence="8">
    <location>
        <begin position="135"/>
        <end position="159"/>
    </location>
</feature>
<dbReference type="AlphaFoldDB" id="E4KNQ4"/>
<feature type="transmembrane region" description="Helical" evidence="8">
    <location>
        <begin position="91"/>
        <end position="115"/>
    </location>
</feature>
<evidence type="ECO:0000256" key="5">
    <source>
        <dbReference type="ARBA" id="ARBA00022692"/>
    </source>
</evidence>
<dbReference type="PANTHER" id="PTHR42929">
    <property type="entry name" value="INNER MEMBRANE ABC TRANSPORTER PERMEASE PROTEIN YDCU-RELATED-RELATED"/>
    <property type="match status" value="1"/>
</dbReference>
<sequence length="270" mass="30554">MNRKNNHYLAIPYYLWIAIFVIAPILLLIYRSLFDIEGHFTLNNYLYYFTSANYLIMTVSSFVTAFLVTAITLLLAYPFAYLLTKTKRKNLWLLLVILPTWINLLLKIYAFIGILSKSGPIVGWLEAIGFYDVQLLFTNTAFILVAVYVELPFMVLPIFNSIDDIPDSLMEASLDLGANSLKRLQKVIFPLSIRGVKSGVQAVFIPSLSLFMLTRLIGGNRVITLGTAVEQHFLVTQNWGMGATIGVILLLAMILIMYLTRDRHEQGGQD</sequence>
<dbReference type="InterPro" id="IPR035906">
    <property type="entry name" value="MetI-like_sf"/>
</dbReference>
<dbReference type="EMBL" id="AENN01000013">
    <property type="protein sequence ID" value="EFR31412.1"/>
    <property type="molecule type" value="Genomic_DNA"/>
</dbReference>
<evidence type="ECO:0000256" key="3">
    <source>
        <dbReference type="ARBA" id="ARBA00022448"/>
    </source>
</evidence>
<dbReference type="GO" id="GO:0005886">
    <property type="term" value="C:plasma membrane"/>
    <property type="evidence" value="ECO:0007669"/>
    <property type="project" value="UniProtKB-SubCell"/>
</dbReference>
<dbReference type="Proteomes" id="UP000005990">
    <property type="component" value="Unassembled WGS sequence"/>
</dbReference>
<dbReference type="PROSITE" id="PS50928">
    <property type="entry name" value="ABC_TM1"/>
    <property type="match status" value="1"/>
</dbReference>
<organism evidence="10 11">
    <name type="scientific">Eremococcus coleocola ACS-139-V-Col8</name>
    <dbReference type="NCBI Taxonomy" id="908337"/>
    <lineage>
        <taxon>Bacteria</taxon>
        <taxon>Bacillati</taxon>
        <taxon>Bacillota</taxon>
        <taxon>Bacilli</taxon>
        <taxon>Lactobacillales</taxon>
        <taxon>Aerococcaceae</taxon>
        <taxon>Eremococcus</taxon>
    </lineage>
</organism>
<dbReference type="GO" id="GO:0055085">
    <property type="term" value="P:transmembrane transport"/>
    <property type="evidence" value="ECO:0007669"/>
    <property type="project" value="InterPro"/>
</dbReference>